<keyword evidence="3" id="KW-1185">Reference proteome</keyword>
<sequence length="69" mass="7919">MNLVLVSTVLFLMSLALGIGYYGTRLYEKSIFLGFVTTLLGLIIPLSLFLGFIYFYGLYHHGHPLQFKW</sequence>
<dbReference type="KEGG" id="far:ABE41_019560"/>
<name>A0A1B1Z9W1_9BACL</name>
<dbReference type="RefSeq" id="WP_066294066.1">
    <property type="nucleotide sequence ID" value="NZ_CP016761.1"/>
</dbReference>
<feature type="transmembrane region" description="Helical" evidence="1">
    <location>
        <begin position="34"/>
        <end position="59"/>
    </location>
</feature>
<dbReference type="AlphaFoldDB" id="A0A1B1Z9W1"/>
<evidence type="ECO:0000256" key="1">
    <source>
        <dbReference type="SAM" id="Phobius"/>
    </source>
</evidence>
<protein>
    <submittedName>
        <fullName evidence="2">Uncharacterized protein</fullName>
    </submittedName>
</protein>
<keyword evidence="1" id="KW-0472">Membrane</keyword>
<evidence type="ECO:0000313" key="2">
    <source>
        <dbReference type="EMBL" id="ANX14217.1"/>
    </source>
</evidence>
<keyword evidence="1" id="KW-0812">Transmembrane</keyword>
<evidence type="ECO:0000313" key="3">
    <source>
        <dbReference type="Proteomes" id="UP000077412"/>
    </source>
</evidence>
<gene>
    <name evidence="2" type="ORF">ABE41_019560</name>
</gene>
<dbReference type="OrthoDB" id="2972006at2"/>
<reference evidence="2 3" key="1">
    <citation type="submission" date="2016-08" db="EMBL/GenBank/DDBJ databases">
        <title>Complete genome sequence of Fictibacillus arsenicus G25-54, a strain with toxicity to nematodes and a potential arsenic-resistance activity.</title>
        <authorList>
            <person name="Zheng Z."/>
        </authorList>
    </citation>
    <scope>NUCLEOTIDE SEQUENCE [LARGE SCALE GENOMIC DNA]</scope>
    <source>
        <strain evidence="2 3">G25-54</strain>
    </source>
</reference>
<dbReference type="EMBL" id="CP016761">
    <property type="protein sequence ID" value="ANX14217.1"/>
    <property type="molecule type" value="Genomic_DNA"/>
</dbReference>
<accession>A0A1B1Z9W1</accession>
<keyword evidence="1" id="KW-1133">Transmembrane helix</keyword>
<organism evidence="2 3">
    <name type="scientific">Fictibacillus arsenicus</name>
    <dbReference type="NCBI Taxonomy" id="255247"/>
    <lineage>
        <taxon>Bacteria</taxon>
        <taxon>Bacillati</taxon>
        <taxon>Bacillota</taxon>
        <taxon>Bacilli</taxon>
        <taxon>Bacillales</taxon>
        <taxon>Fictibacillaceae</taxon>
        <taxon>Fictibacillus</taxon>
    </lineage>
</organism>
<proteinExistence type="predicted"/>
<dbReference type="Proteomes" id="UP000077412">
    <property type="component" value="Chromosome"/>
</dbReference>